<reference evidence="7 8" key="1">
    <citation type="journal article" date="2011" name="J. Bacteriol.">
        <title>Complete genome sequence of Melissococcus plutonius ATCC 35311.</title>
        <authorList>
            <person name="Okumura K."/>
            <person name="Arai R."/>
            <person name="Okura M."/>
            <person name="Kirikae T."/>
            <person name="Takamatsu D."/>
            <person name="Osaki M."/>
            <person name="Miyoshi-Akiyama T."/>
        </authorList>
    </citation>
    <scope>NUCLEOTIDE SEQUENCE [LARGE SCALE GENOMIC DNA]</scope>
    <source>
        <strain evidence="8">ATCC 35311 / CIP 104052 / LMG 20360 / NCIMB 702443</strain>
    </source>
</reference>
<dbReference type="RefSeq" id="WP_013773873.1">
    <property type="nucleotide sequence ID" value="NC_015516.1"/>
</dbReference>
<proteinExistence type="inferred from homology"/>
<comment type="subcellular location">
    <subcellularLocation>
        <location evidence="1 6">Cell membrane</location>
        <topology evidence="1 6">Multi-pass membrane protein</topology>
    </subcellularLocation>
</comment>
<evidence type="ECO:0000256" key="2">
    <source>
        <dbReference type="ARBA" id="ARBA00022475"/>
    </source>
</evidence>
<feature type="transmembrane region" description="Helical" evidence="6">
    <location>
        <begin position="300"/>
        <end position="322"/>
    </location>
</feature>
<keyword evidence="6" id="KW-0046">Antibiotic resistance</keyword>
<feature type="transmembrane region" description="Helical" evidence="6">
    <location>
        <begin position="39"/>
        <end position="59"/>
    </location>
</feature>
<evidence type="ECO:0000256" key="1">
    <source>
        <dbReference type="ARBA" id="ARBA00004651"/>
    </source>
</evidence>
<evidence type="ECO:0000256" key="6">
    <source>
        <dbReference type="RuleBase" id="RU363042"/>
    </source>
</evidence>
<evidence type="ECO:0000256" key="5">
    <source>
        <dbReference type="ARBA" id="ARBA00023136"/>
    </source>
</evidence>
<keyword evidence="3 6" id="KW-0812">Transmembrane</keyword>
<evidence type="ECO:0000313" key="7">
    <source>
        <dbReference type="EMBL" id="BAK21435.1"/>
    </source>
</evidence>
<dbReference type="PANTHER" id="PTHR39087">
    <property type="entry name" value="UPF0104 MEMBRANE PROTEIN MJ1595"/>
    <property type="match status" value="1"/>
</dbReference>
<dbReference type="OrthoDB" id="1770457at2"/>
<reference key="2">
    <citation type="submission" date="2011-04" db="EMBL/GenBank/DDBJ databases">
        <title>Whole genome sequence of Melissococcus plutonius ATCC 35311.</title>
        <authorList>
            <person name="Okumura K."/>
            <person name="Arai R."/>
            <person name="Osaki M."/>
            <person name="Okura M."/>
            <person name="Kirikae T."/>
            <person name="Takamatsu D."/>
            <person name="Akiyama T."/>
        </authorList>
    </citation>
    <scope>NUCLEOTIDE SEQUENCE</scope>
    <source>
        <strain>ATCC 35311</strain>
    </source>
</reference>
<name>F3YAA7_MELPT</name>
<keyword evidence="8" id="KW-1185">Reference proteome</keyword>
<dbReference type="HOGENOM" id="CLU_039146_2_0_9"/>
<comment type="similarity">
    <text evidence="6">Belongs to the LPG synthase family.</text>
</comment>
<dbReference type="EC" id="2.3.2.3" evidence="6"/>
<comment type="catalytic activity">
    <reaction evidence="6">
        <text>L-lysyl-tRNA(Lys) + a 1,2-diacyl-sn-glycero-3-phospho-(1'-sn-glycerol) = a 1,2-diacyl-sn-glycero-3-phospho-1'-(3'-O-L-lysyl)-sn-glycerol + tRNA(Lys)</text>
        <dbReference type="Rhea" id="RHEA:10668"/>
        <dbReference type="Rhea" id="RHEA-COMP:9696"/>
        <dbReference type="Rhea" id="RHEA-COMP:9697"/>
        <dbReference type="ChEBI" id="CHEBI:64716"/>
        <dbReference type="ChEBI" id="CHEBI:75792"/>
        <dbReference type="ChEBI" id="CHEBI:78442"/>
        <dbReference type="ChEBI" id="CHEBI:78529"/>
        <dbReference type="EC" id="2.3.2.3"/>
    </reaction>
</comment>
<feature type="transmembrane region" description="Helical" evidence="6">
    <location>
        <begin position="80"/>
        <end position="101"/>
    </location>
</feature>
<evidence type="ECO:0000256" key="3">
    <source>
        <dbReference type="ARBA" id="ARBA00022692"/>
    </source>
</evidence>
<accession>F3YAA7</accession>
<feature type="transmembrane region" description="Helical" evidence="6">
    <location>
        <begin position="9"/>
        <end position="27"/>
    </location>
</feature>
<keyword evidence="5 6" id="KW-0472">Membrane</keyword>
<keyword evidence="4 6" id="KW-1133">Transmembrane helix</keyword>
<dbReference type="Pfam" id="PF03706">
    <property type="entry name" value="LPG_synthase_TM"/>
    <property type="match status" value="1"/>
</dbReference>
<keyword evidence="6" id="KW-0443">Lipid metabolism</keyword>
<gene>
    <name evidence="6" type="primary">mprF</name>
    <name evidence="7" type="ordered locus">MPTP_0976</name>
</gene>
<dbReference type="EMBL" id="AP012200">
    <property type="protein sequence ID" value="BAK21435.1"/>
    <property type="molecule type" value="Genomic_DNA"/>
</dbReference>
<keyword evidence="2" id="KW-1003">Cell membrane</keyword>
<dbReference type="GO" id="GO:0050071">
    <property type="term" value="F:phosphatidylglycerol lysyltransferase activity"/>
    <property type="evidence" value="ECO:0007669"/>
    <property type="project" value="UniProtKB-EC"/>
</dbReference>
<evidence type="ECO:0000313" key="8">
    <source>
        <dbReference type="Proteomes" id="UP000008456"/>
    </source>
</evidence>
<dbReference type="KEGG" id="mps:MPTP_0976"/>
<protein>
    <recommendedName>
        <fullName evidence="6">Phosphatidylglycerol lysyltransferase</fullName>
        <ecNumber evidence="6">2.3.2.3</ecNumber>
    </recommendedName>
    <alternativeName>
        <fullName evidence="6">Lysylphosphatidylglycerol synthase</fullName>
    </alternativeName>
</protein>
<feature type="transmembrane region" description="Helical" evidence="6">
    <location>
        <begin position="229"/>
        <end position="250"/>
    </location>
</feature>
<dbReference type="AlphaFoldDB" id="F3YAA7"/>
<dbReference type="STRING" id="940190.MPTP_0976"/>
<dbReference type="GO" id="GO:0006629">
    <property type="term" value="P:lipid metabolic process"/>
    <property type="evidence" value="ECO:0007669"/>
    <property type="project" value="UniProtKB-KW"/>
</dbReference>
<feature type="transmembrane region" description="Helical" evidence="6">
    <location>
        <begin position="257"/>
        <end position="280"/>
    </location>
</feature>
<evidence type="ECO:0000256" key="4">
    <source>
        <dbReference type="ARBA" id="ARBA00022989"/>
    </source>
</evidence>
<feature type="transmembrane region" description="Helical" evidence="6">
    <location>
        <begin position="121"/>
        <end position="142"/>
    </location>
</feature>
<comment type="function">
    <text evidence="6">Catalyzes the transfer of a lysyl group from L-lysyl-tRNA(Lys) to membrane-bound phosphatidylglycerol (PG), which produces lysylphosphatidylglycerol (LPG), a major component of the bacterial membrane with a positive net charge. LPG synthesis contributes to bacterial virulence as it is involved in the resistance mechanism against cationic antimicrobial peptides (CAMP) produces by the host's immune system (defensins, cathelicidins) and by the competing microorganisms.</text>
</comment>
<feature type="transmembrane region" description="Helical" evidence="6">
    <location>
        <begin position="154"/>
        <end position="175"/>
    </location>
</feature>
<dbReference type="InterPro" id="IPR022791">
    <property type="entry name" value="L-PG_synthase/AglD"/>
</dbReference>
<dbReference type="GO" id="GO:0005886">
    <property type="term" value="C:plasma membrane"/>
    <property type="evidence" value="ECO:0007669"/>
    <property type="project" value="UniProtKB-SubCell"/>
</dbReference>
<dbReference type="GO" id="GO:0046677">
    <property type="term" value="P:response to antibiotic"/>
    <property type="evidence" value="ECO:0007669"/>
    <property type="project" value="UniProtKB-KW"/>
</dbReference>
<sequence length="347" mass="40110">MKKNLPLKILMNSVLLILIIGLIFYTMDSSLTTIFTQLLKTSWLVILAIILLGFIYQWIEGHSIKAIAKYFQPKFSKVDGFFTSCQIAFYRVISFGTATFVSEVYFYKKQGIAISKGIGISAMHLIMYKSAIIFWAIVGFIFKFSSLHQQMPKMIPFLIFGIIITGLIVLSLLLLSSSLNVQIFFVYWTNKWIKHPKLRSWVDNCNLQIYSLRETVQTITKNRSAFLPIFGWNIIKLLFWYMIPYVFLVIDHPKIDFFLVLFLTNLAIILSGIIPTPAGIGSFEFIYLLLFTPLVGEVDAIASVLIYRFGSFVFPFLIGMFYTINQKYKELKIDILNNKKNKEYKLK</sequence>
<organism evidence="7 8">
    <name type="scientific">Melissococcus plutonius (strain ATCC 35311 / DSM 29964 / CIP 104052 / LMG 20360 / NCIMB 702443)</name>
    <dbReference type="NCBI Taxonomy" id="940190"/>
    <lineage>
        <taxon>Bacteria</taxon>
        <taxon>Bacillati</taxon>
        <taxon>Bacillota</taxon>
        <taxon>Bacilli</taxon>
        <taxon>Lactobacillales</taxon>
        <taxon>Enterococcaceae</taxon>
        <taxon>Melissococcus</taxon>
    </lineage>
</organism>
<keyword evidence="6" id="KW-0808">Transferase</keyword>
<dbReference type="Proteomes" id="UP000008456">
    <property type="component" value="Chromosome"/>
</dbReference>
<dbReference type="PANTHER" id="PTHR39087:SF2">
    <property type="entry name" value="UPF0104 MEMBRANE PROTEIN MJ1595"/>
    <property type="match status" value="1"/>
</dbReference>